<proteinExistence type="predicted"/>
<keyword evidence="1" id="KW-0812">Transmembrane</keyword>
<dbReference type="RefSeq" id="WP_171082905.1">
    <property type="nucleotide sequence ID" value="NZ_JABAIV010000002.1"/>
</dbReference>
<accession>A0A7Y2JY73</accession>
<keyword evidence="1" id="KW-0472">Membrane</keyword>
<feature type="transmembrane region" description="Helical" evidence="1">
    <location>
        <begin position="294"/>
        <end position="313"/>
    </location>
</feature>
<keyword evidence="1" id="KW-1133">Transmembrane helix</keyword>
<feature type="transmembrane region" description="Helical" evidence="1">
    <location>
        <begin position="44"/>
        <end position="66"/>
    </location>
</feature>
<dbReference type="Pfam" id="PF01757">
    <property type="entry name" value="Acyl_transf_3"/>
    <property type="match status" value="1"/>
</dbReference>
<name>A0A7Y2JY73_9BURK</name>
<feature type="transmembrane region" description="Helical" evidence="1">
    <location>
        <begin position="15"/>
        <end position="32"/>
    </location>
</feature>
<keyword evidence="4" id="KW-1185">Reference proteome</keyword>
<feature type="transmembrane region" description="Helical" evidence="1">
    <location>
        <begin position="123"/>
        <end position="148"/>
    </location>
</feature>
<feature type="transmembrane region" description="Helical" evidence="1">
    <location>
        <begin position="160"/>
        <end position="180"/>
    </location>
</feature>
<dbReference type="Proteomes" id="UP000533905">
    <property type="component" value="Unassembled WGS sequence"/>
</dbReference>
<dbReference type="PANTHER" id="PTHR23028">
    <property type="entry name" value="ACETYLTRANSFERASE"/>
    <property type="match status" value="1"/>
</dbReference>
<feature type="transmembrane region" description="Helical" evidence="1">
    <location>
        <begin position="325"/>
        <end position="346"/>
    </location>
</feature>
<keyword evidence="3" id="KW-0808">Transferase</keyword>
<dbReference type="EMBL" id="JABAIV010000002">
    <property type="protein sequence ID" value="NNG22928.1"/>
    <property type="molecule type" value="Genomic_DNA"/>
</dbReference>
<gene>
    <name evidence="3" type="ORF">HGB41_07920</name>
</gene>
<evidence type="ECO:0000313" key="4">
    <source>
        <dbReference type="Proteomes" id="UP000533905"/>
    </source>
</evidence>
<dbReference type="GO" id="GO:0016747">
    <property type="term" value="F:acyltransferase activity, transferring groups other than amino-acyl groups"/>
    <property type="evidence" value="ECO:0007669"/>
    <property type="project" value="InterPro"/>
</dbReference>
<evidence type="ECO:0000313" key="3">
    <source>
        <dbReference type="EMBL" id="NNG22928.1"/>
    </source>
</evidence>
<reference evidence="3 4" key="1">
    <citation type="submission" date="2020-04" db="EMBL/GenBank/DDBJ databases">
        <title>Massilia sp. nov., a cold adapted bacteria isolated from Arctic soil.</title>
        <authorList>
            <person name="Son J."/>
            <person name="Ka J.-O."/>
        </authorList>
    </citation>
    <scope>NUCLEOTIDE SEQUENCE [LARGE SCALE GENOMIC DNA]</scope>
    <source>
        <strain evidence="3 4">ML15P13</strain>
    </source>
</reference>
<dbReference type="InterPro" id="IPR002656">
    <property type="entry name" value="Acyl_transf_3_dom"/>
</dbReference>
<feature type="transmembrane region" description="Helical" evidence="1">
    <location>
        <begin position="86"/>
        <end position="103"/>
    </location>
</feature>
<feature type="transmembrane region" description="Helical" evidence="1">
    <location>
        <begin position="253"/>
        <end position="274"/>
    </location>
</feature>
<feature type="domain" description="Acyltransferase 3" evidence="2">
    <location>
        <begin position="10"/>
        <end position="339"/>
    </location>
</feature>
<evidence type="ECO:0000259" key="2">
    <source>
        <dbReference type="Pfam" id="PF01757"/>
    </source>
</evidence>
<feature type="transmembrane region" description="Helical" evidence="1">
    <location>
        <begin position="186"/>
        <end position="209"/>
    </location>
</feature>
<dbReference type="GO" id="GO:0000271">
    <property type="term" value="P:polysaccharide biosynthetic process"/>
    <property type="evidence" value="ECO:0007669"/>
    <property type="project" value="TreeGrafter"/>
</dbReference>
<keyword evidence="3" id="KW-0012">Acyltransferase</keyword>
<protein>
    <submittedName>
        <fullName evidence="3">Acyltransferase</fullName>
    </submittedName>
</protein>
<dbReference type="PANTHER" id="PTHR23028:SF131">
    <property type="entry name" value="BLR2367 PROTEIN"/>
    <property type="match status" value="1"/>
</dbReference>
<dbReference type="InterPro" id="IPR050879">
    <property type="entry name" value="Acyltransferase_3"/>
</dbReference>
<feature type="transmembrane region" description="Helical" evidence="1">
    <location>
        <begin position="216"/>
        <end position="233"/>
    </location>
</feature>
<evidence type="ECO:0000256" key="1">
    <source>
        <dbReference type="SAM" id="Phobius"/>
    </source>
</evidence>
<sequence>MHSLNIQYNPRIDQLRWLAATLVFLFHFHLEYRGLGGAGLSGPWWALVTEGHTGVGLFFTLSGFLFMQIALHQQHIVYRDFLRNRLLRIVPLYLVIFLLATSIGRDKFAPQDLLYLFASNLGLAPTSGTVITGAAWTISLEFLFYMVFPFLARFTMERGIVYLGGWLVLLAFFKVAAYTVNPNSTLMYFSTWVGRFDQFLIGMAAAMLYARWRATLARFAPLLLVAAVALVMWDTAWMHRVAPFGATPKSGFWVFWSMLESAGWAALILAWVSFQPRLPGVIERALSQGGKISFSFYLLHMALLHIVATRIGIVSPTGTPWADVAIMLAFAYGATWALSTLCYHIVEEPFLRMRRSYGAGREQPVLVKSVG</sequence>
<dbReference type="GO" id="GO:0016020">
    <property type="term" value="C:membrane"/>
    <property type="evidence" value="ECO:0007669"/>
    <property type="project" value="TreeGrafter"/>
</dbReference>
<dbReference type="AlphaFoldDB" id="A0A7Y2JY73"/>
<organism evidence="3 4">
    <name type="scientific">Telluria aromaticivorans</name>
    <dbReference type="NCBI Taxonomy" id="2725995"/>
    <lineage>
        <taxon>Bacteria</taxon>
        <taxon>Pseudomonadati</taxon>
        <taxon>Pseudomonadota</taxon>
        <taxon>Betaproteobacteria</taxon>
        <taxon>Burkholderiales</taxon>
        <taxon>Oxalobacteraceae</taxon>
        <taxon>Telluria group</taxon>
        <taxon>Telluria</taxon>
    </lineage>
</organism>
<comment type="caution">
    <text evidence="3">The sequence shown here is derived from an EMBL/GenBank/DDBJ whole genome shotgun (WGS) entry which is preliminary data.</text>
</comment>